<evidence type="ECO:0000256" key="3">
    <source>
        <dbReference type="ARBA" id="ARBA00022475"/>
    </source>
</evidence>
<keyword evidence="4 11" id="KW-0349">Heme</keyword>
<evidence type="ECO:0000313" key="15">
    <source>
        <dbReference type="EMBL" id="SYX90476.1"/>
    </source>
</evidence>
<name>A0A383RVG1_9PSED</name>
<dbReference type="PIRSF" id="PIRSF000018">
    <property type="entry name" value="Mb_ADH_cyt_c"/>
    <property type="match status" value="1"/>
</dbReference>
<evidence type="ECO:0000256" key="8">
    <source>
        <dbReference type="ARBA" id="ARBA00022982"/>
    </source>
</evidence>
<dbReference type="GO" id="GO:0009055">
    <property type="term" value="F:electron transfer activity"/>
    <property type="evidence" value="ECO:0007669"/>
    <property type="project" value="InterPro"/>
</dbReference>
<feature type="domain" description="Cytochrome c" evidence="14">
    <location>
        <begin position="317"/>
        <end position="407"/>
    </location>
</feature>
<dbReference type="GO" id="GO:0005886">
    <property type="term" value="C:plasma membrane"/>
    <property type="evidence" value="ECO:0007669"/>
    <property type="project" value="UniProtKB-SubCell"/>
</dbReference>
<feature type="binding site" description="covalent" evidence="11">
    <location>
        <position position="333"/>
    </location>
    <ligand>
        <name>heme c</name>
        <dbReference type="ChEBI" id="CHEBI:61717"/>
        <label>3</label>
    </ligand>
</feature>
<feature type="binding site" description="covalent" evidence="11">
    <location>
        <position position="330"/>
    </location>
    <ligand>
        <name>heme c</name>
        <dbReference type="ChEBI" id="CHEBI:61717"/>
        <label>3</label>
    </ligand>
</feature>
<keyword evidence="7" id="KW-0677">Repeat</keyword>
<feature type="signal peptide" evidence="13">
    <location>
        <begin position="1"/>
        <end position="25"/>
    </location>
</feature>
<accession>A0A383RVG1</accession>
<dbReference type="Pfam" id="PF00034">
    <property type="entry name" value="Cytochrom_C"/>
    <property type="match status" value="1"/>
</dbReference>
<proteinExistence type="predicted"/>
<evidence type="ECO:0000256" key="4">
    <source>
        <dbReference type="ARBA" id="ARBA00022617"/>
    </source>
</evidence>
<evidence type="ECO:0000256" key="6">
    <source>
        <dbReference type="ARBA" id="ARBA00022729"/>
    </source>
</evidence>
<evidence type="ECO:0000256" key="10">
    <source>
        <dbReference type="ARBA" id="ARBA00023136"/>
    </source>
</evidence>
<keyword evidence="3" id="KW-1003">Cell membrane</keyword>
<dbReference type="InterPro" id="IPR008168">
    <property type="entry name" value="Cyt_C_IC"/>
</dbReference>
<sequence length="441" mass="47576">MKNWKKIATGTALVAGLAAVGAAWMAVKTFDTSRSAVADDTVPLAQFRSTDQAAIVRGEYVMRLGDCAACHKADFAGGYKIDTPFGSLLTSNITPDTQTGIGAMTERDFFNAVRQGIGSHGLLYPAMPYTAYTKFNDRDMHDLWAYLSTIAPVNKPIDENAGMHFPYNVRLAMAGWDMLFFDNTPFIADVTQGKDWNRGKYLTDGPAHCGTCHTPRNLLGGERSSAYLQGGRLGAWYAPDITPNPLTGIGHWSVDTLTTYLKTGSDDVAVAAGPMAEAVEHSFQYYQVDDLDAIGSYLKSLPASAAQPGQPMTPNAQRMKAAALTYEVNCSACHGLEGEGIQGMVTAFAGNRRMLTDDPTNLLHAMLMGARAPHTEARQTAAGMPSFAWKMNDQQVAEILNYVRNSWGNAAVEVKPEQVAALRGELGAHQKLAVPEPVSVK</sequence>
<dbReference type="GO" id="GO:0020037">
    <property type="term" value="F:heme binding"/>
    <property type="evidence" value="ECO:0007669"/>
    <property type="project" value="InterPro"/>
</dbReference>
<evidence type="ECO:0000256" key="11">
    <source>
        <dbReference type="PIRSR" id="PIRSR000018-50"/>
    </source>
</evidence>
<dbReference type="Gene3D" id="1.10.760.10">
    <property type="entry name" value="Cytochrome c-like domain"/>
    <property type="match status" value="2"/>
</dbReference>
<feature type="chain" id="PRO_5016887802" evidence="13">
    <location>
        <begin position="26"/>
        <end position="441"/>
    </location>
</feature>
<keyword evidence="16" id="KW-1185">Reference proteome</keyword>
<feature type="domain" description="Cytochrome c" evidence="14">
    <location>
        <begin position="188"/>
        <end position="302"/>
    </location>
</feature>
<dbReference type="Pfam" id="PF13442">
    <property type="entry name" value="Cytochrome_CBB3"/>
    <property type="match status" value="1"/>
</dbReference>
<keyword evidence="6 13" id="KW-0732">Signal</keyword>
<evidence type="ECO:0000256" key="2">
    <source>
        <dbReference type="ARBA" id="ARBA00022448"/>
    </source>
</evidence>
<keyword evidence="2" id="KW-0813">Transport</keyword>
<evidence type="ECO:0000256" key="7">
    <source>
        <dbReference type="ARBA" id="ARBA00022737"/>
    </source>
</evidence>
<evidence type="ECO:0000259" key="14">
    <source>
        <dbReference type="PROSITE" id="PS51007"/>
    </source>
</evidence>
<dbReference type="PANTHER" id="PTHR35008">
    <property type="entry name" value="BLL4482 PROTEIN-RELATED"/>
    <property type="match status" value="1"/>
</dbReference>
<reference evidence="16" key="1">
    <citation type="submission" date="2018-08" db="EMBL/GenBank/DDBJ databases">
        <authorList>
            <person name="Blom J."/>
        </authorList>
    </citation>
    <scope>NUCLEOTIDE SEQUENCE [LARGE SCALE GENOMIC DNA]</scope>
    <source>
        <strain evidence="16">CCOS 865</strain>
    </source>
</reference>
<evidence type="ECO:0000313" key="16">
    <source>
        <dbReference type="Proteomes" id="UP000263595"/>
    </source>
</evidence>
<dbReference type="AlphaFoldDB" id="A0A383RVG1"/>
<dbReference type="GO" id="GO:0016614">
    <property type="term" value="F:oxidoreductase activity, acting on CH-OH group of donors"/>
    <property type="evidence" value="ECO:0007669"/>
    <property type="project" value="InterPro"/>
</dbReference>
<feature type="binding site" description="covalent" evidence="11">
    <location>
        <position position="212"/>
    </location>
    <ligand>
        <name>heme c</name>
        <dbReference type="ChEBI" id="CHEBI:61717"/>
        <label>2</label>
    </ligand>
</feature>
<keyword evidence="8" id="KW-0249">Electron transport</keyword>
<dbReference type="InterPro" id="IPR014353">
    <property type="entry name" value="Membr-bd_ADH_cyt_c"/>
</dbReference>
<keyword evidence="5 12" id="KW-0479">Metal-binding</keyword>
<dbReference type="SUPFAM" id="SSF46626">
    <property type="entry name" value="Cytochrome c"/>
    <property type="match status" value="3"/>
</dbReference>
<dbReference type="OrthoDB" id="9811281at2"/>
<dbReference type="RefSeq" id="WP_119141742.1">
    <property type="nucleotide sequence ID" value="NZ_CBCSFL010000007.1"/>
</dbReference>
<evidence type="ECO:0000256" key="1">
    <source>
        <dbReference type="ARBA" id="ARBA00004236"/>
    </source>
</evidence>
<protein>
    <submittedName>
        <fullName evidence="15">Alcohol dehydrogenase cytochrome c subunit</fullName>
    </submittedName>
</protein>
<organism evidence="15 16">
    <name type="scientific">Pseudomonas reidholzensis</name>
    <dbReference type="NCBI Taxonomy" id="1785162"/>
    <lineage>
        <taxon>Bacteria</taxon>
        <taxon>Pseudomonadati</taxon>
        <taxon>Pseudomonadota</taxon>
        <taxon>Gammaproteobacteria</taxon>
        <taxon>Pseudomonadales</taxon>
        <taxon>Pseudomonadaceae</taxon>
        <taxon>Pseudomonas</taxon>
    </lineage>
</organism>
<dbReference type="InterPro" id="IPR051459">
    <property type="entry name" value="Cytochrome_c-type_DH"/>
</dbReference>
<comment type="cofactor">
    <cofactor evidence="11">
        <name>heme c</name>
        <dbReference type="ChEBI" id="CHEBI:61717"/>
    </cofactor>
    <text evidence="11">Binds 3 heme c groups covalently per subunit.</text>
</comment>
<evidence type="ECO:0000256" key="9">
    <source>
        <dbReference type="ARBA" id="ARBA00023004"/>
    </source>
</evidence>
<feature type="binding site" description="axial binding residue" evidence="12">
    <location>
        <position position="71"/>
    </location>
    <ligand>
        <name>heme c</name>
        <dbReference type="ChEBI" id="CHEBI:61717"/>
        <label>1</label>
    </ligand>
    <ligandPart>
        <name>Fe</name>
        <dbReference type="ChEBI" id="CHEBI:18248"/>
    </ligandPart>
</feature>
<dbReference type="Proteomes" id="UP000263595">
    <property type="component" value="Unassembled WGS sequence"/>
</dbReference>
<dbReference type="InterPro" id="IPR036909">
    <property type="entry name" value="Cyt_c-like_dom_sf"/>
</dbReference>
<feature type="binding site" description="covalent" evidence="11">
    <location>
        <position position="70"/>
    </location>
    <ligand>
        <name>heme c</name>
        <dbReference type="ChEBI" id="CHEBI:61717"/>
        <label>1</label>
    </ligand>
</feature>
<evidence type="ECO:0000256" key="5">
    <source>
        <dbReference type="ARBA" id="ARBA00022723"/>
    </source>
</evidence>
<keyword evidence="9 12" id="KW-0408">Iron</keyword>
<evidence type="ECO:0000256" key="12">
    <source>
        <dbReference type="PIRSR" id="PIRSR000018-51"/>
    </source>
</evidence>
<comment type="subcellular location">
    <subcellularLocation>
        <location evidence="1">Cell membrane</location>
    </subcellularLocation>
</comment>
<dbReference type="InterPro" id="IPR009056">
    <property type="entry name" value="Cyt_c-like_dom"/>
</dbReference>
<feature type="binding site" description="covalent" evidence="11">
    <location>
        <position position="67"/>
    </location>
    <ligand>
        <name>heme c</name>
        <dbReference type="ChEBI" id="CHEBI:61717"/>
        <label>1</label>
    </ligand>
</feature>
<feature type="domain" description="Cytochrome c" evidence="14">
    <location>
        <begin position="53"/>
        <end position="151"/>
    </location>
</feature>
<dbReference type="PROSITE" id="PS51007">
    <property type="entry name" value="CYTC"/>
    <property type="match status" value="3"/>
</dbReference>
<feature type="binding site" description="axial binding residue" evidence="12">
    <location>
        <position position="213"/>
    </location>
    <ligand>
        <name>heme c</name>
        <dbReference type="ChEBI" id="CHEBI:61717"/>
        <label>2</label>
    </ligand>
    <ligandPart>
        <name>Fe</name>
        <dbReference type="ChEBI" id="CHEBI:18248"/>
    </ligandPart>
</feature>
<dbReference type="PANTHER" id="PTHR35008:SF8">
    <property type="entry name" value="ALCOHOL DEHYDROGENASE CYTOCHROME C SUBUNIT"/>
    <property type="match status" value="1"/>
</dbReference>
<dbReference type="EMBL" id="UNOZ01000019">
    <property type="protein sequence ID" value="SYX90476.1"/>
    <property type="molecule type" value="Genomic_DNA"/>
</dbReference>
<feature type="binding site" description="axial binding residue" evidence="12">
    <location>
        <position position="334"/>
    </location>
    <ligand>
        <name>heme c</name>
        <dbReference type="ChEBI" id="CHEBI:61717"/>
        <label>3</label>
    </ligand>
    <ligandPart>
        <name>Fe</name>
        <dbReference type="ChEBI" id="CHEBI:18248"/>
    </ligandPart>
</feature>
<gene>
    <name evidence="15" type="primary">adhB</name>
    <name evidence="15" type="ORF">CCOS865_02743</name>
</gene>
<evidence type="ECO:0000256" key="13">
    <source>
        <dbReference type="SAM" id="SignalP"/>
    </source>
</evidence>
<keyword evidence="10" id="KW-0472">Membrane</keyword>
<dbReference type="PRINTS" id="PR00605">
    <property type="entry name" value="CYTCHROMECIC"/>
</dbReference>
<dbReference type="GO" id="GO:0005506">
    <property type="term" value="F:iron ion binding"/>
    <property type="evidence" value="ECO:0007669"/>
    <property type="project" value="InterPro"/>
</dbReference>
<feature type="binding site" description="covalent" evidence="11">
    <location>
        <position position="209"/>
    </location>
    <ligand>
        <name>heme c</name>
        <dbReference type="ChEBI" id="CHEBI:61717"/>
        <label>2</label>
    </ligand>
</feature>